<sequence>MAAGLCMEAQQSTDQKRPERKSGPGGRGRGTNKKGKKQTPSQAGSSAPDPERGRGPEKVTQPPRDKTMGSSSPTDPLRRAPNFLGLDLGGPRSLDEDEQMRLQRELDWCVEQLELGLRTQKSTPKQAEQAARAVKTLRSNRAELPKKRQVMRSLFGDYRARMEEDRKAALKAMEVAARSARVLPVEEAVRRKSSRICRHRGGGGMISISSPKEEFRFNFF</sequence>
<dbReference type="Bgee" id="ENSMODG00000028791">
    <property type="expression patterns" value="Expressed in forelimb bud and 20 other cell types or tissues"/>
</dbReference>
<evidence type="ECO:0000313" key="3">
    <source>
        <dbReference type="Ensembl" id="ENSMODP00000040593.1"/>
    </source>
</evidence>
<comment type="similarity">
    <text evidence="1">Belongs to the UPF0488 family.</text>
</comment>
<dbReference type="InterPro" id="IPR029274">
    <property type="entry name" value="DUF4615"/>
</dbReference>
<dbReference type="AlphaFoldDB" id="K7E491"/>
<keyword evidence="4" id="KW-1185">Reference proteome</keyword>
<proteinExistence type="inferred from homology"/>
<evidence type="ECO:0000313" key="4">
    <source>
        <dbReference type="Proteomes" id="UP000002280"/>
    </source>
</evidence>
<feature type="compositionally biased region" description="Basic and acidic residues" evidence="2">
    <location>
        <begin position="49"/>
        <end position="67"/>
    </location>
</feature>
<dbReference type="Ensembl" id="ENSMODT00000043698.2">
    <property type="protein sequence ID" value="ENSMODP00000040593.1"/>
    <property type="gene ID" value="ENSMODG00000028791.2"/>
</dbReference>
<evidence type="ECO:0000256" key="1">
    <source>
        <dbReference type="ARBA" id="ARBA00005707"/>
    </source>
</evidence>
<dbReference type="OMA" id="ELEWCVE"/>
<dbReference type="eggNOG" id="ENOG502S1RU">
    <property type="taxonomic scope" value="Eukaryota"/>
</dbReference>
<dbReference type="FunCoup" id="K7E491">
    <property type="interactions" value="833"/>
</dbReference>
<dbReference type="HOGENOM" id="CLU_1255616_0_0_1"/>
<accession>K7E491</accession>
<dbReference type="Proteomes" id="UP000002280">
    <property type="component" value="Chromosome 6"/>
</dbReference>
<reference evidence="3" key="3">
    <citation type="submission" date="2025-09" db="UniProtKB">
        <authorList>
            <consortium name="Ensembl"/>
        </authorList>
    </citation>
    <scope>IDENTIFICATION</scope>
</reference>
<reference evidence="3 4" key="1">
    <citation type="journal article" date="2007" name="Nature">
        <title>Genome of the marsupial Monodelphis domestica reveals innovation in non-coding sequences.</title>
        <authorList>
            <person name="Mikkelsen T.S."/>
            <person name="Wakefield M.J."/>
            <person name="Aken B."/>
            <person name="Amemiya C.T."/>
            <person name="Chang J.L."/>
            <person name="Duke S."/>
            <person name="Garber M."/>
            <person name="Gentles A.J."/>
            <person name="Goodstadt L."/>
            <person name="Heger A."/>
            <person name="Jurka J."/>
            <person name="Kamal M."/>
            <person name="Mauceli E."/>
            <person name="Searle S.M."/>
            <person name="Sharpe T."/>
            <person name="Baker M.L."/>
            <person name="Batzer M.A."/>
            <person name="Benos P.V."/>
            <person name="Belov K."/>
            <person name="Clamp M."/>
            <person name="Cook A."/>
            <person name="Cuff J."/>
            <person name="Das R."/>
            <person name="Davidow L."/>
            <person name="Deakin J.E."/>
            <person name="Fazzari M.J."/>
            <person name="Glass J.L."/>
            <person name="Grabherr M."/>
            <person name="Greally J.M."/>
            <person name="Gu W."/>
            <person name="Hore T.A."/>
            <person name="Huttley G.A."/>
            <person name="Kleber M."/>
            <person name="Jirtle R.L."/>
            <person name="Koina E."/>
            <person name="Lee J.T."/>
            <person name="Mahony S."/>
            <person name="Marra M.A."/>
            <person name="Miller R.D."/>
            <person name="Nicholls R.D."/>
            <person name="Oda M."/>
            <person name="Papenfuss A.T."/>
            <person name="Parra Z.E."/>
            <person name="Pollock D.D."/>
            <person name="Ray D.A."/>
            <person name="Schein J.E."/>
            <person name="Speed T.P."/>
            <person name="Thompson K."/>
            <person name="VandeBerg J.L."/>
            <person name="Wade C.M."/>
            <person name="Walker J.A."/>
            <person name="Waters P.D."/>
            <person name="Webber C."/>
            <person name="Weidman J.R."/>
            <person name="Xie X."/>
            <person name="Zody M.C."/>
            <person name="Baldwin J."/>
            <person name="Abdouelleil A."/>
            <person name="Abdulkadir J."/>
            <person name="Abebe A."/>
            <person name="Abera B."/>
            <person name="Abreu J."/>
            <person name="Acer S.C."/>
            <person name="Aftuck L."/>
            <person name="Alexander A."/>
            <person name="An P."/>
            <person name="Anderson E."/>
            <person name="Anderson S."/>
            <person name="Arachi H."/>
            <person name="Azer M."/>
            <person name="Bachantsang P."/>
            <person name="Barry A."/>
            <person name="Bayul T."/>
            <person name="Berlin A."/>
            <person name="Bessette D."/>
            <person name="Bloom T."/>
            <person name="Bloom T."/>
            <person name="Boguslavskiy L."/>
            <person name="Bonnet C."/>
            <person name="Boukhgalter B."/>
            <person name="Bourzgui I."/>
            <person name="Brown A."/>
            <person name="Cahill P."/>
            <person name="Channer S."/>
            <person name="Cheshatsang Y."/>
            <person name="Chuda L."/>
            <person name="Citroen M."/>
            <person name="Collymore A."/>
            <person name="Cooke P."/>
            <person name="Costello M."/>
            <person name="D'Aco K."/>
            <person name="Daza R."/>
            <person name="De Haan G."/>
            <person name="DeGray S."/>
            <person name="DeMaso C."/>
            <person name="Dhargay N."/>
            <person name="Dooley K."/>
            <person name="Dooley E."/>
            <person name="Doricent M."/>
            <person name="Dorje P."/>
            <person name="Dorjee K."/>
            <person name="Dupes A."/>
            <person name="Elong R."/>
            <person name="Falk J."/>
            <person name="Farina A."/>
            <person name="Faro S."/>
            <person name="Ferguson D."/>
            <person name="Fisher S."/>
            <person name="Foley C.D."/>
            <person name="Franke A."/>
            <person name="Friedrich D."/>
            <person name="Gadbois L."/>
            <person name="Gearin G."/>
            <person name="Gearin C.R."/>
            <person name="Giannoukos G."/>
            <person name="Goode T."/>
            <person name="Graham J."/>
            <person name="Grandbois E."/>
            <person name="Grewal S."/>
            <person name="Gyaltsen K."/>
            <person name="Hafez N."/>
            <person name="Hagos B."/>
            <person name="Hall J."/>
            <person name="Henson C."/>
            <person name="Hollinger A."/>
            <person name="Honan T."/>
            <person name="Huard M.D."/>
            <person name="Hughes L."/>
            <person name="Hurhula B."/>
            <person name="Husby M.E."/>
            <person name="Kamat A."/>
            <person name="Kanga B."/>
            <person name="Kashin S."/>
            <person name="Khazanovich D."/>
            <person name="Kisner P."/>
            <person name="Lance K."/>
            <person name="Lara M."/>
            <person name="Lee W."/>
            <person name="Lennon N."/>
            <person name="Letendre F."/>
            <person name="LeVine R."/>
            <person name="Lipovsky A."/>
            <person name="Liu X."/>
            <person name="Liu J."/>
            <person name="Liu S."/>
            <person name="Lokyitsang T."/>
            <person name="Lokyitsang Y."/>
            <person name="Lubonja R."/>
            <person name="Lui A."/>
            <person name="MacDonald P."/>
            <person name="Magnisalis V."/>
            <person name="Maru K."/>
            <person name="Matthews C."/>
            <person name="McCusker W."/>
            <person name="McDonough S."/>
            <person name="Mehta T."/>
            <person name="Meldrim J."/>
            <person name="Meneus L."/>
            <person name="Mihai O."/>
            <person name="Mihalev A."/>
            <person name="Mihova T."/>
            <person name="Mittelman R."/>
            <person name="Mlenga V."/>
            <person name="Montmayeur A."/>
            <person name="Mulrain L."/>
            <person name="Navidi A."/>
            <person name="Naylor J."/>
            <person name="Negash T."/>
            <person name="Nguyen T."/>
            <person name="Nguyen N."/>
            <person name="Nicol R."/>
            <person name="Norbu C."/>
            <person name="Norbu N."/>
            <person name="Novod N."/>
            <person name="O'Neill B."/>
            <person name="Osman S."/>
            <person name="Markiewicz E."/>
            <person name="Oyono O.L."/>
            <person name="Patti C."/>
            <person name="Phunkhang P."/>
            <person name="Pierre F."/>
            <person name="Priest M."/>
            <person name="Raghuraman S."/>
            <person name="Rege F."/>
            <person name="Reyes R."/>
            <person name="Rise C."/>
            <person name="Rogov P."/>
            <person name="Ross K."/>
            <person name="Ryan E."/>
            <person name="Settipalli S."/>
            <person name="Shea T."/>
            <person name="Sherpa N."/>
            <person name="Shi L."/>
            <person name="Shih D."/>
            <person name="Sparrow T."/>
            <person name="Spaulding J."/>
            <person name="Stalker J."/>
            <person name="Stange-Thomann N."/>
            <person name="Stavropoulos S."/>
            <person name="Stone C."/>
            <person name="Strader C."/>
            <person name="Tesfaye S."/>
            <person name="Thomson T."/>
            <person name="Thoulutsang Y."/>
            <person name="Thoulutsang D."/>
            <person name="Topham K."/>
            <person name="Topping I."/>
            <person name="Tsamla T."/>
            <person name="Vassiliev H."/>
            <person name="Vo A."/>
            <person name="Wangchuk T."/>
            <person name="Wangdi T."/>
            <person name="Weiand M."/>
            <person name="Wilkinson J."/>
            <person name="Wilson A."/>
            <person name="Yadav S."/>
            <person name="Young G."/>
            <person name="Yu Q."/>
            <person name="Zembek L."/>
            <person name="Zhong D."/>
            <person name="Zimmer A."/>
            <person name="Zwirko Z."/>
            <person name="Jaffe D.B."/>
            <person name="Alvarez P."/>
            <person name="Brockman W."/>
            <person name="Butler J."/>
            <person name="Chin C."/>
            <person name="Gnerre S."/>
            <person name="MacCallum I."/>
            <person name="Graves J.A."/>
            <person name="Ponting C.P."/>
            <person name="Breen M."/>
            <person name="Samollow P.B."/>
            <person name="Lander E.S."/>
            <person name="Lindblad-Toh K."/>
        </authorList>
    </citation>
    <scope>NUCLEOTIDE SEQUENCE [LARGE SCALE GENOMIC DNA]</scope>
</reference>
<dbReference type="STRING" id="13616.ENSMODP00000040593"/>
<protein>
    <submittedName>
        <fullName evidence="3">Uncharacterized protein</fullName>
    </submittedName>
</protein>
<name>K7E491_MONDO</name>
<feature type="region of interest" description="Disordered" evidence="2">
    <location>
        <begin position="1"/>
        <end position="97"/>
    </location>
</feature>
<organism evidence="3 4">
    <name type="scientific">Monodelphis domestica</name>
    <name type="common">Gray short-tailed opossum</name>
    <dbReference type="NCBI Taxonomy" id="13616"/>
    <lineage>
        <taxon>Eukaryota</taxon>
        <taxon>Metazoa</taxon>
        <taxon>Chordata</taxon>
        <taxon>Craniata</taxon>
        <taxon>Vertebrata</taxon>
        <taxon>Euteleostomi</taxon>
        <taxon>Mammalia</taxon>
        <taxon>Metatheria</taxon>
        <taxon>Didelphimorphia</taxon>
        <taxon>Didelphidae</taxon>
        <taxon>Monodelphis</taxon>
    </lineage>
</organism>
<dbReference type="GeneTree" id="ENSGT00390000000306"/>
<reference evidence="3" key="2">
    <citation type="submission" date="2025-08" db="UniProtKB">
        <authorList>
            <consortium name="Ensembl"/>
        </authorList>
    </citation>
    <scope>IDENTIFICATION</scope>
</reference>
<dbReference type="InParanoid" id="K7E491"/>
<dbReference type="PANTHER" id="PTHR13602">
    <property type="entry name" value="UPF0488 PROTEIN C8ORF33"/>
    <property type="match status" value="1"/>
</dbReference>
<dbReference type="Pfam" id="PF15393">
    <property type="entry name" value="DUF4615"/>
    <property type="match status" value="1"/>
</dbReference>
<evidence type="ECO:0000256" key="2">
    <source>
        <dbReference type="SAM" id="MobiDB-lite"/>
    </source>
</evidence>
<dbReference type="PANTHER" id="PTHR13602:SF2">
    <property type="entry name" value="UPF0488 PROTEIN C8ORF33"/>
    <property type="match status" value="1"/>
</dbReference>